<sequence length="94" mass="11305">MFYLNEKNLDELIFEVSKEIMSNFTYAKQLLENEKNSDSKLKTYLVMYLFKKYLAQNETWTDLSSFSFYIAVNFKRYIVLTDQNLCKLIKLLES</sequence>
<accession>A0A2T9X4H4</accession>
<dbReference type="AlphaFoldDB" id="A0A2T9X4H4"/>
<evidence type="ECO:0000313" key="2">
    <source>
        <dbReference type="Proteomes" id="UP000245638"/>
    </source>
</evidence>
<proteinExistence type="predicted"/>
<name>A0A2T9X4H4_9CREN</name>
<reference evidence="1 2" key="1">
    <citation type="journal article" date="2015" name="Appl. Environ. Microbiol.">
        <title>Nanoarchaeota, Their Sulfolobales Host, and Nanoarchaeota Virus Distribution across Yellowstone National Park Hot Springs.</title>
        <authorList>
            <person name="Munson-McGee J.H."/>
            <person name="Field E.K."/>
            <person name="Bateson M."/>
            <person name="Rooney C."/>
            <person name="Stepanauskas R."/>
            <person name="Young M.J."/>
        </authorList>
    </citation>
    <scope>NUCLEOTIDE SEQUENCE [LARGE SCALE GENOMIC DNA]</scope>
    <source>
        <strain evidence="1">SCGC AC-742_N10</strain>
    </source>
</reference>
<dbReference type="EMBL" id="QEFD01000166">
    <property type="protein sequence ID" value="PVU74993.1"/>
    <property type="molecule type" value="Genomic_DNA"/>
</dbReference>
<gene>
    <name evidence="1" type="ORF">DDW13_05655</name>
</gene>
<dbReference type="Proteomes" id="UP000245638">
    <property type="component" value="Unassembled WGS sequence"/>
</dbReference>
<comment type="caution">
    <text evidence="1">The sequence shown here is derived from an EMBL/GenBank/DDBJ whole genome shotgun (WGS) entry which is preliminary data.</text>
</comment>
<protein>
    <submittedName>
        <fullName evidence="1">Uncharacterized protein</fullName>
    </submittedName>
</protein>
<evidence type="ECO:0000313" key="1">
    <source>
        <dbReference type="EMBL" id="PVU74993.1"/>
    </source>
</evidence>
<organism evidence="1 2">
    <name type="scientific">Acidianus hospitalis</name>
    <dbReference type="NCBI Taxonomy" id="563177"/>
    <lineage>
        <taxon>Archaea</taxon>
        <taxon>Thermoproteota</taxon>
        <taxon>Thermoprotei</taxon>
        <taxon>Sulfolobales</taxon>
        <taxon>Sulfolobaceae</taxon>
        <taxon>Acidianus</taxon>
    </lineage>
</organism>